<dbReference type="Proteomes" id="UP001549184">
    <property type="component" value="Unassembled WGS sequence"/>
</dbReference>
<proteinExistence type="predicted"/>
<keyword evidence="5" id="KW-1185">Reference proteome</keyword>
<keyword evidence="2" id="KW-0732">Signal</keyword>
<feature type="coiled-coil region" evidence="1">
    <location>
        <begin position="30"/>
        <end position="64"/>
    </location>
</feature>
<protein>
    <submittedName>
        <fullName evidence="4">Outer membrane murein-binding lipoprotein Lpp</fullName>
    </submittedName>
</protein>
<dbReference type="InterPro" id="IPR021658">
    <property type="entry name" value="DUF3251"/>
</dbReference>
<feature type="domain" description="DUF3251" evidence="3">
    <location>
        <begin position="33"/>
        <end position="188"/>
    </location>
</feature>
<dbReference type="Gene3D" id="2.60.40.1620">
    <property type="entry name" value="Lipoprotein YajI-like"/>
    <property type="match status" value="1"/>
</dbReference>
<comment type="caution">
    <text evidence="4">The sequence shown here is derived from an EMBL/GenBank/DDBJ whole genome shotgun (WGS) entry which is preliminary data.</text>
</comment>
<feature type="signal peptide" evidence="2">
    <location>
        <begin position="1"/>
        <end position="17"/>
    </location>
</feature>
<name>A0ABV2JZ56_9GAMM</name>
<evidence type="ECO:0000313" key="5">
    <source>
        <dbReference type="Proteomes" id="UP001549184"/>
    </source>
</evidence>
<dbReference type="RefSeq" id="WP_354015489.1">
    <property type="nucleotide sequence ID" value="NZ_JBEPMU010000006.1"/>
</dbReference>
<feature type="chain" id="PRO_5045453873" evidence="2">
    <location>
        <begin position="18"/>
        <end position="196"/>
    </location>
</feature>
<evidence type="ECO:0000313" key="4">
    <source>
        <dbReference type="EMBL" id="MET3654118.1"/>
    </source>
</evidence>
<dbReference type="Pfam" id="PF11622">
    <property type="entry name" value="DUF3251"/>
    <property type="match status" value="1"/>
</dbReference>
<reference evidence="4 5" key="1">
    <citation type="submission" date="2024-06" db="EMBL/GenBank/DDBJ databases">
        <title>Sorghum-associated microbial communities from plants grown in Nebraska, USA.</title>
        <authorList>
            <person name="Schachtman D."/>
        </authorList>
    </citation>
    <scope>NUCLEOTIDE SEQUENCE [LARGE SCALE GENOMIC DNA]</scope>
    <source>
        <strain evidence="4 5">1073</strain>
    </source>
</reference>
<accession>A0ABV2JZ56</accession>
<keyword evidence="1" id="KW-0175">Coiled coil</keyword>
<evidence type="ECO:0000256" key="1">
    <source>
        <dbReference type="SAM" id="Coils"/>
    </source>
</evidence>
<dbReference type="InterPro" id="IPR037125">
    <property type="entry name" value="YajI-like_sf"/>
</dbReference>
<dbReference type="EMBL" id="JBEPMU010000006">
    <property type="protein sequence ID" value="MET3654118.1"/>
    <property type="molecule type" value="Genomic_DNA"/>
</dbReference>
<evidence type="ECO:0000256" key="2">
    <source>
        <dbReference type="SAM" id="SignalP"/>
    </source>
</evidence>
<organism evidence="4 5">
    <name type="scientific">Dyella japonica</name>
    <dbReference type="NCBI Taxonomy" id="231455"/>
    <lineage>
        <taxon>Bacteria</taxon>
        <taxon>Pseudomonadati</taxon>
        <taxon>Pseudomonadota</taxon>
        <taxon>Gammaproteobacteria</taxon>
        <taxon>Lysobacterales</taxon>
        <taxon>Rhodanobacteraceae</taxon>
        <taxon>Dyella</taxon>
    </lineage>
</organism>
<keyword evidence="4" id="KW-0449">Lipoprotein</keyword>
<evidence type="ECO:0000259" key="3">
    <source>
        <dbReference type="Pfam" id="PF11622"/>
    </source>
</evidence>
<sequence>MSILIRMMVAATSFASAAVLVGCSPAPADTTAANNKVQALEAQVTSLQAQVQTLQKSFEDEKQRQTFATLMGNAEKIAYLTPGTDGYSVIHYDLGTLTVQLADVEPYANGSRVILRFGNTMAAVVNGLKLTVDWGVVTEQGPDNQHQHSKEITFSEQLRSGAWTSVPVVLDGVQPAQLGFVRVHDVAHSGIVLLTR</sequence>
<gene>
    <name evidence="4" type="ORF">ABIC75_003856</name>
</gene>
<dbReference type="PROSITE" id="PS51257">
    <property type="entry name" value="PROKAR_LIPOPROTEIN"/>
    <property type="match status" value="1"/>
</dbReference>